<proteinExistence type="predicted"/>
<dbReference type="eggNOG" id="arCOG02846">
    <property type="taxonomic scope" value="Archaea"/>
</dbReference>
<feature type="domain" description="J" evidence="2">
    <location>
        <begin position="277"/>
        <end position="331"/>
    </location>
</feature>
<dbReference type="InterPro" id="IPR036869">
    <property type="entry name" value="J_dom_sf"/>
</dbReference>
<name>M0LKE1_NATLA</name>
<evidence type="ECO:0000313" key="3">
    <source>
        <dbReference type="EMBL" id="APW98616.1"/>
    </source>
</evidence>
<dbReference type="SUPFAM" id="SSF46565">
    <property type="entry name" value="Chaperone J-domain"/>
    <property type="match status" value="1"/>
</dbReference>
<feature type="compositionally biased region" description="Polar residues" evidence="1">
    <location>
        <begin position="107"/>
        <end position="116"/>
    </location>
</feature>
<evidence type="ECO:0000313" key="6">
    <source>
        <dbReference type="Proteomes" id="UP000186547"/>
    </source>
</evidence>
<feature type="region of interest" description="Disordered" evidence="1">
    <location>
        <begin position="1"/>
        <end position="34"/>
    </location>
</feature>
<feature type="compositionally biased region" description="Polar residues" evidence="1">
    <location>
        <begin position="175"/>
        <end position="189"/>
    </location>
</feature>
<reference evidence="4 5" key="2">
    <citation type="journal article" date="2014" name="PLoS Genet.">
        <title>Phylogenetically driven sequencing of extremely halophilic archaea reveals strategies for static and dynamic osmo-response.</title>
        <authorList>
            <person name="Becker E.A."/>
            <person name="Seitzer P.M."/>
            <person name="Tritt A."/>
            <person name="Larsen D."/>
            <person name="Krusor M."/>
            <person name="Yao A.I."/>
            <person name="Wu D."/>
            <person name="Madern D."/>
            <person name="Eisen J.A."/>
            <person name="Darling A.E."/>
            <person name="Facciotti M.T."/>
        </authorList>
    </citation>
    <scope>NUCLEOTIDE SEQUENCE [LARGE SCALE GENOMIC DNA]</scope>
    <source>
        <strain evidence="4 5">AJ5</strain>
    </source>
</reference>
<evidence type="ECO:0000313" key="5">
    <source>
        <dbReference type="Proteomes" id="UP000011555"/>
    </source>
</evidence>
<evidence type="ECO:0000256" key="1">
    <source>
        <dbReference type="SAM" id="MobiDB-lite"/>
    </source>
</evidence>
<feature type="compositionally biased region" description="Basic and acidic residues" evidence="1">
    <location>
        <begin position="46"/>
        <end position="56"/>
    </location>
</feature>
<feature type="compositionally biased region" description="Basic and acidic residues" evidence="1">
    <location>
        <begin position="163"/>
        <end position="172"/>
    </location>
</feature>
<dbReference type="STRING" id="358396.CHINAEXTREME_12875"/>
<sequence>MSGQRRTRTACDGCDRTVPEAEATTVTMPGGERVTCCPECAEHARAVTDRADDRSAPLDSARTRSGSRTRTTPSSPDSGGSEPRSGDSSNAGRTGTSSARSGSSTRVTESTGNSSIDHQRATCDGCAQSVPETDLETLMVTDGTTLSCCRSCAIEAAKRDDVFRPGGVDRDSGSGPDSSTRTETGTTNASDVSSSRSDSSDDGIDGTGSSLTDDCDSDRDRDRDRTRNRCTQCRDAVAVERYRVTTIDGRTEWLCPACKDEAEENGILESVAMRTTRAREVLGVGDDATLEEIHEAYRVQVKRAHPDRRSGSRSAFQLVTDAYERLREAEDDA</sequence>
<accession>M0LKE1</accession>
<feature type="compositionally biased region" description="Low complexity" evidence="1">
    <location>
        <begin position="59"/>
        <end position="106"/>
    </location>
</feature>
<feature type="region of interest" description="Disordered" evidence="1">
    <location>
        <begin position="46"/>
        <end position="119"/>
    </location>
</feature>
<evidence type="ECO:0000313" key="4">
    <source>
        <dbReference type="EMBL" id="EMA32480.1"/>
    </source>
</evidence>
<dbReference type="Gene3D" id="1.10.287.110">
    <property type="entry name" value="DnaJ domain"/>
    <property type="match status" value="1"/>
</dbReference>
<dbReference type="PROSITE" id="PS50076">
    <property type="entry name" value="DNAJ_2"/>
    <property type="match status" value="1"/>
</dbReference>
<dbReference type="KEGG" id="hlc:CHINAEXTREME12875"/>
<dbReference type="Proteomes" id="UP000186547">
    <property type="component" value="Chromosome"/>
</dbReference>
<keyword evidence="5" id="KW-1185">Reference proteome</keyword>
<dbReference type="Proteomes" id="UP000011555">
    <property type="component" value="Unassembled WGS sequence"/>
</dbReference>
<feature type="region of interest" description="Disordered" evidence="1">
    <location>
        <begin position="163"/>
        <end position="227"/>
    </location>
</feature>
<gene>
    <name evidence="4" type="ORF">C445_10202</name>
    <name evidence="3" type="ORF">CHINAEXTREME_12875</name>
</gene>
<dbReference type="InterPro" id="IPR001623">
    <property type="entry name" value="DnaJ_domain"/>
</dbReference>
<dbReference type="GeneID" id="30922033"/>
<dbReference type="Pfam" id="PF00226">
    <property type="entry name" value="DnaJ"/>
    <property type="match status" value="1"/>
</dbReference>
<protein>
    <submittedName>
        <fullName evidence="4">Molecular chaperone DnaJ</fullName>
    </submittedName>
</protein>
<feature type="compositionally biased region" description="Basic and acidic residues" evidence="1">
    <location>
        <begin position="218"/>
        <end position="227"/>
    </location>
</feature>
<organism evidence="4 5">
    <name type="scientific">Natronobacterium lacisalsi AJ5</name>
    <dbReference type="NCBI Taxonomy" id="358396"/>
    <lineage>
        <taxon>Archaea</taxon>
        <taxon>Methanobacteriati</taxon>
        <taxon>Methanobacteriota</taxon>
        <taxon>Stenosarchaea group</taxon>
        <taxon>Halobacteria</taxon>
        <taxon>Halobacteriales</taxon>
        <taxon>Natrialbaceae</taxon>
        <taxon>Natronobacterium</taxon>
    </lineage>
</organism>
<dbReference type="AlphaFoldDB" id="M0LKE1"/>
<dbReference type="CDD" id="cd06257">
    <property type="entry name" value="DnaJ"/>
    <property type="match status" value="1"/>
</dbReference>
<reference evidence="3 6" key="1">
    <citation type="journal article" date="2011" name="J. Bacteriol.">
        <title>Genome sequence of Halobiforma lacisalsi AJ5, an extremely halophilic archaeon which harbors a bop gene.</title>
        <authorList>
            <person name="Jiang X."/>
            <person name="Wang S."/>
            <person name="Cheng H."/>
            <person name="Huo Y."/>
            <person name="Zhang X."/>
            <person name="Zhu X."/>
            <person name="Han X."/>
            <person name="Ni P."/>
            <person name="Wu M."/>
        </authorList>
    </citation>
    <scope>NUCLEOTIDE SEQUENCE [LARGE SCALE GENOMIC DNA]</scope>
    <source>
        <strain evidence="3 6">AJ5</strain>
    </source>
</reference>
<dbReference type="RefSeq" id="WP_007141757.1">
    <property type="nucleotide sequence ID" value="NZ_AOLZ01000039.1"/>
</dbReference>
<dbReference type="SMART" id="SM00271">
    <property type="entry name" value="DnaJ"/>
    <property type="match status" value="1"/>
</dbReference>
<evidence type="ECO:0000259" key="2">
    <source>
        <dbReference type="PROSITE" id="PS50076"/>
    </source>
</evidence>
<reference evidence="3" key="3">
    <citation type="submission" date="2017-01" db="EMBL/GenBank/DDBJ databases">
        <authorList>
            <person name="Mah S.A."/>
            <person name="Swanson W.J."/>
            <person name="Moy G.W."/>
            <person name="Vacquier V.D."/>
        </authorList>
    </citation>
    <scope>NUCLEOTIDE SEQUENCE</scope>
    <source>
        <strain evidence="3">AJ5</strain>
    </source>
</reference>
<dbReference type="EMBL" id="CP019285">
    <property type="protein sequence ID" value="APW98616.1"/>
    <property type="molecule type" value="Genomic_DNA"/>
</dbReference>
<dbReference type="EMBL" id="AOLZ01000039">
    <property type="protein sequence ID" value="EMA32480.1"/>
    <property type="molecule type" value="Genomic_DNA"/>
</dbReference>